<reference evidence="4 5" key="1">
    <citation type="submission" date="2016-11" db="EMBL/GenBank/DDBJ databases">
        <title>The macronuclear genome of Stentor coeruleus: a giant cell with tiny introns.</title>
        <authorList>
            <person name="Slabodnick M."/>
            <person name="Ruby J.G."/>
            <person name="Reiff S.B."/>
            <person name="Swart E.C."/>
            <person name="Gosai S."/>
            <person name="Prabakaran S."/>
            <person name="Witkowska E."/>
            <person name="Larue G.E."/>
            <person name="Fisher S."/>
            <person name="Freeman R.M."/>
            <person name="Gunawardena J."/>
            <person name="Chu W."/>
            <person name="Stover N.A."/>
            <person name="Gregory B.D."/>
            <person name="Nowacki M."/>
            <person name="Derisi J."/>
            <person name="Roy S.W."/>
            <person name="Marshall W.F."/>
            <person name="Sood P."/>
        </authorList>
    </citation>
    <scope>NUCLEOTIDE SEQUENCE [LARGE SCALE GENOMIC DNA]</scope>
    <source>
        <strain evidence="4">WM001</strain>
    </source>
</reference>
<dbReference type="InterPro" id="IPR050235">
    <property type="entry name" value="CK1_Ser-Thr_kinase"/>
</dbReference>
<dbReference type="InterPro" id="IPR008271">
    <property type="entry name" value="Ser/Thr_kinase_AS"/>
</dbReference>
<dbReference type="PROSITE" id="PS50011">
    <property type="entry name" value="PROTEIN_KINASE_DOM"/>
    <property type="match status" value="1"/>
</dbReference>
<feature type="domain" description="Protein kinase" evidence="3">
    <location>
        <begin position="4"/>
        <end position="261"/>
    </location>
</feature>
<dbReference type="InterPro" id="IPR000719">
    <property type="entry name" value="Prot_kinase_dom"/>
</dbReference>
<dbReference type="GO" id="GO:0005524">
    <property type="term" value="F:ATP binding"/>
    <property type="evidence" value="ECO:0007669"/>
    <property type="project" value="InterPro"/>
</dbReference>
<dbReference type="InterPro" id="IPR011009">
    <property type="entry name" value="Kinase-like_dom_sf"/>
</dbReference>
<evidence type="ECO:0000313" key="4">
    <source>
        <dbReference type="EMBL" id="OMJ85239.1"/>
    </source>
</evidence>
<dbReference type="AlphaFoldDB" id="A0A1R2C8B3"/>
<dbReference type="SUPFAM" id="SSF56112">
    <property type="entry name" value="Protein kinase-like (PK-like)"/>
    <property type="match status" value="1"/>
</dbReference>
<dbReference type="Pfam" id="PF00069">
    <property type="entry name" value="Pkinase"/>
    <property type="match status" value="1"/>
</dbReference>
<dbReference type="Gene3D" id="1.10.510.10">
    <property type="entry name" value="Transferase(Phosphotransferase) domain 1"/>
    <property type="match status" value="1"/>
</dbReference>
<dbReference type="SMART" id="SM00220">
    <property type="entry name" value="S_TKc"/>
    <property type="match status" value="1"/>
</dbReference>
<dbReference type="PROSITE" id="PS00108">
    <property type="entry name" value="PROTEIN_KINASE_ST"/>
    <property type="match status" value="1"/>
</dbReference>
<comment type="caution">
    <text evidence="4">The sequence shown here is derived from an EMBL/GenBank/DDBJ whole genome shotgun (WGS) entry which is preliminary data.</text>
</comment>
<protein>
    <recommendedName>
        <fullName evidence="2">Casein kinase I</fullName>
        <ecNumber evidence="1">2.7.11.1</ecNumber>
    </recommendedName>
</protein>
<dbReference type="GO" id="GO:0004674">
    <property type="term" value="F:protein serine/threonine kinase activity"/>
    <property type="evidence" value="ECO:0007669"/>
    <property type="project" value="UniProtKB-EC"/>
</dbReference>
<gene>
    <name evidence="4" type="ORF">SteCoe_13475</name>
</gene>
<dbReference type="PANTHER" id="PTHR11909">
    <property type="entry name" value="CASEIN KINASE-RELATED"/>
    <property type="match status" value="1"/>
</dbReference>
<keyword evidence="5" id="KW-1185">Reference proteome</keyword>
<proteinExistence type="predicted"/>
<evidence type="ECO:0000259" key="3">
    <source>
        <dbReference type="PROSITE" id="PS50011"/>
    </source>
</evidence>
<evidence type="ECO:0000256" key="2">
    <source>
        <dbReference type="ARBA" id="ARBA00023860"/>
    </source>
</evidence>
<organism evidence="4 5">
    <name type="scientific">Stentor coeruleus</name>
    <dbReference type="NCBI Taxonomy" id="5963"/>
    <lineage>
        <taxon>Eukaryota</taxon>
        <taxon>Sar</taxon>
        <taxon>Alveolata</taxon>
        <taxon>Ciliophora</taxon>
        <taxon>Postciliodesmatophora</taxon>
        <taxon>Heterotrichea</taxon>
        <taxon>Heterotrichida</taxon>
        <taxon>Stentoridae</taxon>
        <taxon>Stentor</taxon>
    </lineage>
</organism>
<evidence type="ECO:0000313" key="5">
    <source>
        <dbReference type="Proteomes" id="UP000187209"/>
    </source>
</evidence>
<name>A0A1R2C8B3_9CILI</name>
<evidence type="ECO:0000256" key="1">
    <source>
        <dbReference type="ARBA" id="ARBA00012513"/>
    </source>
</evidence>
<dbReference type="EMBL" id="MPUH01000243">
    <property type="protein sequence ID" value="OMJ85239.1"/>
    <property type="molecule type" value="Genomic_DNA"/>
</dbReference>
<dbReference type="OrthoDB" id="5979581at2759"/>
<accession>A0A1R2C8B3</accession>
<dbReference type="Proteomes" id="UP000187209">
    <property type="component" value="Unassembled WGS sequence"/>
</dbReference>
<sequence length="338" mass="39218">MEHIIIEHEIACGGFSKVYKGKIRGMSLPVAVKIVDPPINSILAHERKIMEQLPRCEYFPQVLWFGSINNKLALAMDLMGQTLESYLSNKEFLLYYPYHYSSKILTSLHLLHKAGYIHKDIKPTNICLHLNSPLSICLIDFGISELYLEPDTKTHKLRRINEFEGNLAFCSENVACGISPSRRDDLESLCYLTIYMIKKNLPWLKAGGNKLESLRIRLNSRNKLIKNVPSEIKNILDYCKSLTYEQKPDYKYIGRMFNTCYKKAYGKFNNTEVIPNKKRHKKRRKSLQEYKYDNSESAFDTIVAGLPEITPRVRAQSKYLDWIRTNKSCGCCSIFEYN</sequence>
<dbReference type="EC" id="2.7.11.1" evidence="1"/>